<dbReference type="Gene3D" id="3.80.10.10">
    <property type="entry name" value="Ribonuclease Inhibitor"/>
    <property type="match status" value="2"/>
</dbReference>
<dbReference type="AlphaFoldDB" id="A0A383VZH3"/>
<dbReference type="SUPFAM" id="SSF52047">
    <property type="entry name" value="RNI-like"/>
    <property type="match status" value="2"/>
</dbReference>
<evidence type="ECO:0000313" key="3">
    <source>
        <dbReference type="EMBL" id="SZX70845.1"/>
    </source>
</evidence>
<dbReference type="InterPro" id="IPR032675">
    <property type="entry name" value="LRR_dom_sf"/>
</dbReference>
<name>A0A383VZH3_TETOB</name>
<evidence type="ECO:0000256" key="1">
    <source>
        <dbReference type="ARBA" id="ARBA00004430"/>
    </source>
</evidence>
<dbReference type="PANTHER" id="PTHR13318:SF190">
    <property type="entry name" value="PARTNER OF PAIRED, ISOFORM B"/>
    <property type="match status" value="1"/>
</dbReference>
<keyword evidence="4" id="KW-1185">Reference proteome</keyword>
<dbReference type="GO" id="GO:0031146">
    <property type="term" value="P:SCF-dependent proteasomal ubiquitin-dependent protein catabolic process"/>
    <property type="evidence" value="ECO:0007669"/>
    <property type="project" value="TreeGrafter"/>
</dbReference>
<reference evidence="3 4" key="1">
    <citation type="submission" date="2016-10" db="EMBL/GenBank/DDBJ databases">
        <authorList>
            <person name="Cai Z."/>
        </authorList>
    </citation>
    <scope>NUCLEOTIDE SEQUENCE [LARGE SCALE GENOMIC DNA]</scope>
</reference>
<organism evidence="3 4">
    <name type="scientific">Tetradesmus obliquus</name>
    <name type="common">Green alga</name>
    <name type="synonym">Acutodesmus obliquus</name>
    <dbReference type="NCBI Taxonomy" id="3088"/>
    <lineage>
        <taxon>Eukaryota</taxon>
        <taxon>Viridiplantae</taxon>
        <taxon>Chlorophyta</taxon>
        <taxon>core chlorophytes</taxon>
        <taxon>Chlorophyceae</taxon>
        <taxon>CS clade</taxon>
        <taxon>Sphaeropleales</taxon>
        <taxon>Scenedesmaceae</taxon>
        <taxon>Tetradesmus</taxon>
    </lineage>
</organism>
<dbReference type="Proteomes" id="UP000256970">
    <property type="component" value="Unassembled WGS sequence"/>
</dbReference>
<sequence>MPDVEQQQRRRCAKPQELAAEPRTAGAGTVQQQQRGLRLASFSSNWWGSPELLAALPAHSLTQLTLQLGWPNEDSLENELGNAVPAALAGLSSLQQLTLAPSYVTCSNPASCLAAVAHLTQLTLLDVNAEFVQACSALAGLTGLRDLRITSKDSHLEPGDALALTTLTGLTRLVLDGAGDGVGEEAAAAIARSCRQLRHLDLSWCRLGCGACLAEIGTLTQLTQLRLEGNAGVTRQGLMQLTGLVQLQQLGEGDDDDDSDDDSDSDSDDDDSDDDDSDSDSDDDDVDDDSDSDSDDDELLLQQAVQLAAPQPAAAATAAGSAITQQQPQQLQQQQQRGLRLVSFSSNWRGSPQLLAALPAHSLTQLTLDLGSAQQGDSYQLDAAAAAAALARLSSLQQLTMQNTDCMCENAASCLAAVSELTQLTLLHLSAFDQYEGVWEGDNDDDEEVGPLELQALLPRLSQLRVLRLPTGSDGAWPPLDFSHMTQLQELTNGVGTGAWQSNEFDAGQQFPAQLRKLDFRRMRDVQQLGAVMQLQQLEGLTFLCELGASEPEQPDMVQLLQPLAKLPALQQLSITFDKPHVAAAAAAAWALLPQLSELTLKYPGCAISSVQWQAIITGLAAATSLTKLDLTAVAPRNAKQFNHALNKWEQKPGEAVAACGALAGLTKLLDLCISRPSRLVPGDALALSALTGLTRLVLAGAGVGIGDEAAAALVCSCRQLRHLDLSRCSLHSAACLPDVGCLAQLTQLRLEGNEGITRQGLMQLTGLAQLQQLGVDRELLEGDVTDEARRSFWLWKRPDDAVGSVWPGAWAAAEASCDGCWRVEREWWCEDLWFSPVSVLVAA</sequence>
<gene>
    <name evidence="3" type="ORF">BQ4739_LOCUS11010</name>
</gene>
<feature type="region of interest" description="Disordered" evidence="2">
    <location>
        <begin position="1"/>
        <end position="30"/>
    </location>
</feature>
<dbReference type="SMART" id="SM00367">
    <property type="entry name" value="LRR_CC"/>
    <property type="match status" value="4"/>
</dbReference>
<dbReference type="GO" id="GO:0005930">
    <property type="term" value="C:axoneme"/>
    <property type="evidence" value="ECO:0007669"/>
    <property type="project" value="UniProtKB-SubCell"/>
</dbReference>
<feature type="region of interest" description="Disordered" evidence="2">
    <location>
        <begin position="250"/>
        <end position="297"/>
    </location>
</feature>
<dbReference type="InterPro" id="IPR006553">
    <property type="entry name" value="Leu-rich_rpt_Cys-con_subtyp"/>
</dbReference>
<dbReference type="InterPro" id="IPR016024">
    <property type="entry name" value="ARM-type_fold"/>
</dbReference>
<evidence type="ECO:0000313" key="4">
    <source>
        <dbReference type="Proteomes" id="UP000256970"/>
    </source>
</evidence>
<dbReference type="PANTHER" id="PTHR13318">
    <property type="entry name" value="PARTNER OF PAIRED, ISOFORM B-RELATED"/>
    <property type="match status" value="1"/>
</dbReference>
<dbReference type="EMBL" id="FNXT01001014">
    <property type="protein sequence ID" value="SZX70845.1"/>
    <property type="molecule type" value="Genomic_DNA"/>
</dbReference>
<dbReference type="GO" id="GO:0019005">
    <property type="term" value="C:SCF ubiquitin ligase complex"/>
    <property type="evidence" value="ECO:0007669"/>
    <property type="project" value="TreeGrafter"/>
</dbReference>
<evidence type="ECO:0000256" key="2">
    <source>
        <dbReference type="SAM" id="MobiDB-lite"/>
    </source>
</evidence>
<comment type="subcellular location">
    <subcellularLocation>
        <location evidence="1">Cytoplasm</location>
        <location evidence="1">Cytoskeleton</location>
        <location evidence="1">Cilium axoneme</location>
    </subcellularLocation>
</comment>
<protein>
    <submittedName>
        <fullName evidence="3">Uncharacterized protein</fullName>
    </submittedName>
</protein>
<dbReference type="SUPFAM" id="SSF48371">
    <property type="entry name" value="ARM repeat"/>
    <property type="match status" value="1"/>
</dbReference>
<proteinExistence type="predicted"/>
<accession>A0A383VZH3</accession>
<feature type="compositionally biased region" description="Acidic residues" evidence="2">
    <location>
        <begin position="252"/>
        <end position="297"/>
    </location>
</feature>